<dbReference type="GO" id="GO:0019748">
    <property type="term" value="P:secondary metabolic process"/>
    <property type="evidence" value="ECO:0007669"/>
    <property type="project" value="TreeGrafter"/>
</dbReference>
<dbReference type="AlphaFoldDB" id="A0AA40D4N7"/>
<dbReference type="InterPro" id="IPR045851">
    <property type="entry name" value="AMP-bd_C_sf"/>
</dbReference>
<gene>
    <name evidence="5" type="ORF">QBC41DRAFT_261764</name>
</gene>
<evidence type="ECO:0000256" key="2">
    <source>
        <dbReference type="ARBA" id="ARBA00022598"/>
    </source>
</evidence>
<evidence type="ECO:0000313" key="6">
    <source>
        <dbReference type="Proteomes" id="UP001174997"/>
    </source>
</evidence>
<dbReference type="PANTHER" id="PTHR24096">
    <property type="entry name" value="LONG-CHAIN-FATTY-ACID--COA LIGASE"/>
    <property type="match status" value="1"/>
</dbReference>
<dbReference type="InterPro" id="IPR025110">
    <property type="entry name" value="AMP-bd_C"/>
</dbReference>
<accession>A0AA40D4N7</accession>
<dbReference type="PANTHER" id="PTHR24096:SF149">
    <property type="entry name" value="AMP-BINDING DOMAIN-CONTAINING PROTEIN-RELATED"/>
    <property type="match status" value="1"/>
</dbReference>
<dbReference type="Gene3D" id="3.30.300.30">
    <property type="match status" value="1"/>
</dbReference>
<dbReference type="InterPro" id="IPR020845">
    <property type="entry name" value="AMP-binding_CS"/>
</dbReference>
<comment type="similarity">
    <text evidence="1">Belongs to the ATP-dependent AMP-binding enzyme family.</text>
</comment>
<feature type="domain" description="AMP-binding enzyme C-terminal" evidence="4">
    <location>
        <begin position="481"/>
        <end position="558"/>
    </location>
</feature>
<name>A0AA40D4N7_9PEZI</name>
<dbReference type="InterPro" id="IPR042099">
    <property type="entry name" value="ANL_N_sf"/>
</dbReference>
<dbReference type="Pfam" id="PF00501">
    <property type="entry name" value="AMP-binding"/>
    <property type="match status" value="1"/>
</dbReference>
<comment type="caution">
    <text evidence="5">The sequence shown here is derived from an EMBL/GenBank/DDBJ whole genome shotgun (WGS) entry which is preliminary data.</text>
</comment>
<keyword evidence="6" id="KW-1185">Reference proteome</keyword>
<dbReference type="Proteomes" id="UP001174997">
    <property type="component" value="Unassembled WGS sequence"/>
</dbReference>
<organism evidence="5 6">
    <name type="scientific">Cercophora samala</name>
    <dbReference type="NCBI Taxonomy" id="330535"/>
    <lineage>
        <taxon>Eukaryota</taxon>
        <taxon>Fungi</taxon>
        <taxon>Dikarya</taxon>
        <taxon>Ascomycota</taxon>
        <taxon>Pezizomycotina</taxon>
        <taxon>Sordariomycetes</taxon>
        <taxon>Sordariomycetidae</taxon>
        <taxon>Sordariales</taxon>
        <taxon>Lasiosphaeriaceae</taxon>
        <taxon>Cercophora</taxon>
    </lineage>
</organism>
<reference evidence="5" key="1">
    <citation type="submission" date="2023-06" db="EMBL/GenBank/DDBJ databases">
        <title>Genome-scale phylogeny and comparative genomics of the fungal order Sordariales.</title>
        <authorList>
            <consortium name="Lawrence Berkeley National Laboratory"/>
            <person name="Hensen N."/>
            <person name="Bonometti L."/>
            <person name="Westerberg I."/>
            <person name="Brannstrom I.O."/>
            <person name="Guillou S."/>
            <person name="Cros-Aarteil S."/>
            <person name="Calhoun S."/>
            <person name="Haridas S."/>
            <person name="Kuo A."/>
            <person name="Mondo S."/>
            <person name="Pangilinan J."/>
            <person name="Riley R."/>
            <person name="Labutti K."/>
            <person name="Andreopoulos B."/>
            <person name="Lipzen A."/>
            <person name="Chen C."/>
            <person name="Yanf M."/>
            <person name="Daum C."/>
            <person name="Ng V."/>
            <person name="Clum A."/>
            <person name="Steindorff A."/>
            <person name="Ohm R."/>
            <person name="Martin F."/>
            <person name="Silar P."/>
            <person name="Natvig D."/>
            <person name="Lalanne C."/>
            <person name="Gautier V."/>
            <person name="Ament-Velasquez S.L."/>
            <person name="Kruys A."/>
            <person name="Hutchinson M.I."/>
            <person name="Powell A.J."/>
            <person name="Barry K."/>
            <person name="Miller A.N."/>
            <person name="Grigoriev I.V."/>
            <person name="Debuchy R."/>
            <person name="Gladieux P."/>
            <person name="Thoren M.H."/>
            <person name="Johannesson H."/>
        </authorList>
    </citation>
    <scope>NUCLEOTIDE SEQUENCE</scope>
    <source>
        <strain evidence="5">CBS 307.81</strain>
    </source>
</reference>
<dbReference type="GO" id="GO:0016405">
    <property type="term" value="F:CoA-ligase activity"/>
    <property type="evidence" value="ECO:0007669"/>
    <property type="project" value="TreeGrafter"/>
</dbReference>
<dbReference type="SUPFAM" id="SSF56801">
    <property type="entry name" value="Acetyl-CoA synthetase-like"/>
    <property type="match status" value="1"/>
</dbReference>
<evidence type="ECO:0000259" key="3">
    <source>
        <dbReference type="Pfam" id="PF00501"/>
    </source>
</evidence>
<keyword evidence="2 5" id="KW-0436">Ligase</keyword>
<sequence>MGSVVEKTRNGTIYKAAISAVHPELDLLTFLFDSPHTLAEETSILHADAADPDNNHVTKFQLRALVKSTASILRKEYGIGANGPNKDVVLAISTGHYLLPSLFYSTIAAGGVFSASNPGSTPKELAAQIDQVGVKVILCNADTKATAIAAAKLTGLPARNVVVYSSLPGGSLVLNPLSSSTPLSPSGSLSWSKITSRHQLDNSIICLLFSSGTTGPPKACKLSHTNMVAEADLVLSPNREFYKKLNMPLVYRTVAHLPAAHIAGIQGYFVNPFYLGGAVYWMRAFDFPLFLTYMKKYQVTHFFSVPPVYLLIAKSPLVTDQLATVEQAVSGAAPMGKELQRAAKKKLGGGRLGKARLVQTWGLSETTGSVTVLNMGSEFEDDETGSVSALVAGIEARIVDDEGKDVEVGEEGEIWVRGPMITKGYWGNEGADREGFADGGVGRERWFRTGDVGVYRGGLFYIVDRKKELIKYKGNQVAPAELEALLISHPKILDAAVIGVEDEREATEVPRAYVVVADQKGITGQEIQEWVAKQVSNHKKLRGGVVFLAAIPKSPSGKILRKDLRAMAKKQQQGGSKL</sequence>
<evidence type="ECO:0000256" key="1">
    <source>
        <dbReference type="ARBA" id="ARBA00006432"/>
    </source>
</evidence>
<protein>
    <submittedName>
        <fullName evidence="5">4-coumarate--CoA ligase</fullName>
    </submittedName>
</protein>
<dbReference type="PROSITE" id="PS00455">
    <property type="entry name" value="AMP_BINDING"/>
    <property type="match status" value="1"/>
</dbReference>
<feature type="domain" description="AMP-dependent synthetase/ligase" evidence="3">
    <location>
        <begin position="53"/>
        <end position="426"/>
    </location>
</feature>
<dbReference type="Gene3D" id="3.40.50.12780">
    <property type="entry name" value="N-terminal domain of ligase-like"/>
    <property type="match status" value="1"/>
</dbReference>
<proteinExistence type="inferred from homology"/>
<evidence type="ECO:0000259" key="4">
    <source>
        <dbReference type="Pfam" id="PF13193"/>
    </source>
</evidence>
<dbReference type="Pfam" id="PF13193">
    <property type="entry name" value="AMP-binding_C"/>
    <property type="match status" value="1"/>
</dbReference>
<evidence type="ECO:0000313" key="5">
    <source>
        <dbReference type="EMBL" id="KAK0660443.1"/>
    </source>
</evidence>
<dbReference type="EMBL" id="JAULSY010000166">
    <property type="protein sequence ID" value="KAK0660443.1"/>
    <property type="molecule type" value="Genomic_DNA"/>
</dbReference>
<dbReference type="FunFam" id="3.30.300.30:FF:000007">
    <property type="entry name" value="4-coumarate--CoA ligase 2"/>
    <property type="match status" value="1"/>
</dbReference>
<dbReference type="InterPro" id="IPR000873">
    <property type="entry name" value="AMP-dep_synth/lig_dom"/>
</dbReference>